<evidence type="ECO:0000256" key="3">
    <source>
        <dbReference type="ARBA" id="ARBA00022448"/>
    </source>
</evidence>
<dbReference type="Pfam" id="PF01594">
    <property type="entry name" value="AI-2E_transport"/>
    <property type="match status" value="1"/>
</dbReference>
<keyword evidence="3" id="KW-0813">Transport</keyword>
<evidence type="ECO:0000256" key="5">
    <source>
        <dbReference type="ARBA" id="ARBA00022692"/>
    </source>
</evidence>
<keyword evidence="11" id="KW-1185">Reference proteome</keyword>
<dbReference type="Proteomes" id="UP000253792">
    <property type="component" value="Unassembled WGS sequence"/>
</dbReference>
<evidence type="ECO:0000256" key="6">
    <source>
        <dbReference type="ARBA" id="ARBA00022989"/>
    </source>
</evidence>
<dbReference type="PANTHER" id="PTHR21716">
    <property type="entry name" value="TRANSMEMBRANE PROTEIN"/>
    <property type="match status" value="1"/>
</dbReference>
<accession>A0A369LAW8</accession>
<name>A0A369LAW8_9ACTN</name>
<dbReference type="OrthoDB" id="3185394at2"/>
<feature type="transmembrane region" description="Helical" evidence="9">
    <location>
        <begin position="254"/>
        <end position="279"/>
    </location>
</feature>
<dbReference type="GO" id="GO:0005886">
    <property type="term" value="C:plasma membrane"/>
    <property type="evidence" value="ECO:0007669"/>
    <property type="project" value="UniProtKB-SubCell"/>
</dbReference>
<evidence type="ECO:0000256" key="7">
    <source>
        <dbReference type="ARBA" id="ARBA00023136"/>
    </source>
</evidence>
<keyword evidence="4" id="KW-1003">Cell membrane</keyword>
<keyword evidence="5 9" id="KW-0812">Transmembrane</keyword>
<keyword evidence="7 9" id="KW-0472">Membrane</keyword>
<evidence type="ECO:0000256" key="9">
    <source>
        <dbReference type="SAM" id="Phobius"/>
    </source>
</evidence>
<evidence type="ECO:0000313" key="11">
    <source>
        <dbReference type="Proteomes" id="UP000253792"/>
    </source>
</evidence>
<dbReference type="InterPro" id="IPR002549">
    <property type="entry name" value="AI-2E-like"/>
</dbReference>
<evidence type="ECO:0000313" key="10">
    <source>
        <dbReference type="EMBL" id="RDB56232.1"/>
    </source>
</evidence>
<feature type="transmembrane region" description="Helical" evidence="9">
    <location>
        <begin position="229"/>
        <end position="248"/>
    </location>
</feature>
<organism evidence="10 11">
    <name type="scientific">Senegalimassilia anaerobia</name>
    <dbReference type="NCBI Taxonomy" id="1473216"/>
    <lineage>
        <taxon>Bacteria</taxon>
        <taxon>Bacillati</taxon>
        <taxon>Actinomycetota</taxon>
        <taxon>Coriobacteriia</taxon>
        <taxon>Coriobacteriales</taxon>
        <taxon>Coriobacteriaceae</taxon>
        <taxon>Senegalimassilia</taxon>
    </lineage>
</organism>
<feature type="transmembrane region" description="Helical" evidence="9">
    <location>
        <begin position="72"/>
        <end position="93"/>
    </location>
</feature>
<dbReference type="AlphaFoldDB" id="A0A369LAW8"/>
<comment type="subcellular location">
    <subcellularLocation>
        <location evidence="1">Cell membrane</location>
        <topology evidence="1">Multi-pass membrane protein</topology>
    </subcellularLocation>
</comment>
<gene>
    <name evidence="10" type="ORF">C1880_04990</name>
</gene>
<feature type="transmembrane region" description="Helical" evidence="9">
    <location>
        <begin position="286"/>
        <end position="305"/>
    </location>
</feature>
<feature type="transmembrane region" description="Helical" evidence="9">
    <location>
        <begin position="42"/>
        <end position="60"/>
    </location>
</feature>
<keyword evidence="6 9" id="KW-1133">Transmembrane helix</keyword>
<comment type="caution">
    <text evidence="10">The sequence shown here is derived from an EMBL/GenBank/DDBJ whole genome shotgun (WGS) entry which is preliminary data.</text>
</comment>
<evidence type="ECO:0000256" key="1">
    <source>
        <dbReference type="ARBA" id="ARBA00004651"/>
    </source>
</evidence>
<feature type="transmembrane region" description="Helical" evidence="9">
    <location>
        <begin position="16"/>
        <end position="36"/>
    </location>
</feature>
<evidence type="ECO:0000256" key="2">
    <source>
        <dbReference type="ARBA" id="ARBA00009773"/>
    </source>
</evidence>
<reference evidence="10 11" key="1">
    <citation type="journal article" date="2018" name="Elife">
        <title>Discovery and characterization of a prevalent human gut bacterial enzyme sufficient for the inactivation of a family of plant toxins.</title>
        <authorList>
            <person name="Koppel N."/>
            <person name="Bisanz J.E."/>
            <person name="Pandelia M.E."/>
            <person name="Turnbaugh P.J."/>
            <person name="Balskus E.P."/>
        </authorList>
    </citation>
    <scope>NUCLEOTIDE SEQUENCE [LARGE SCALE GENOMIC DNA]</scope>
    <source>
        <strain evidence="11">anaerobia AP69FAA</strain>
    </source>
</reference>
<sequence length="425" mass="44654">MATNPDVAMEKARRRFLMVWTAVGAILLTGAAVYLINILSVPIGILLWTLVIVFCLRGTVNKLESKGVPRPAGTGIAYLLMFAVLAIVSFLMLSPAFGFGEQFTDLVQSIPGYINDFMGWANGVYARYSDVFQSNTVQAYMNEALSSMGSAASDVARQSATGVVAIGAGVVNTGIAVGFALVIAFWILIELPALGRETMRLAGPSHRETMDMLHVTFTRVMGGYIKGTLIQCGIIGVACGVLFAVSGIPNYAALGIIAGILNIIPIVGPWLGGALAALVGVFVSPWIALVALVGTIIIQQVVYTFVSPKIMASSVDIHPALTLIALVAGSAIGGAMSGFTGSLVGMLASIPAVAVMKSVFVYYFEKQTGRQLVAEDGVFFQGTPRSDGSLDPIADATSPHPDASTGFSLPKVGRGKEQRRDGDRQ</sequence>
<evidence type="ECO:0000256" key="4">
    <source>
        <dbReference type="ARBA" id="ARBA00022475"/>
    </source>
</evidence>
<feature type="region of interest" description="Disordered" evidence="8">
    <location>
        <begin position="389"/>
        <end position="425"/>
    </location>
</feature>
<feature type="transmembrane region" description="Helical" evidence="9">
    <location>
        <begin position="317"/>
        <end position="336"/>
    </location>
</feature>
<protein>
    <submittedName>
        <fullName evidence="10">AI-2E family transporter</fullName>
    </submittedName>
</protein>
<comment type="similarity">
    <text evidence="2">Belongs to the autoinducer-2 exporter (AI-2E) (TC 2.A.86) family.</text>
</comment>
<evidence type="ECO:0000256" key="8">
    <source>
        <dbReference type="SAM" id="MobiDB-lite"/>
    </source>
</evidence>
<dbReference type="EMBL" id="PPTP01000003">
    <property type="protein sequence ID" value="RDB56232.1"/>
    <property type="molecule type" value="Genomic_DNA"/>
</dbReference>
<dbReference type="PANTHER" id="PTHR21716:SF53">
    <property type="entry name" value="PERMEASE PERM-RELATED"/>
    <property type="match status" value="1"/>
</dbReference>
<proteinExistence type="inferred from homology"/>
<feature type="compositionally biased region" description="Basic and acidic residues" evidence="8">
    <location>
        <begin position="414"/>
        <end position="425"/>
    </location>
</feature>
<feature type="transmembrane region" description="Helical" evidence="9">
    <location>
        <begin position="343"/>
        <end position="364"/>
    </location>
</feature>
<dbReference type="RefSeq" id="WP_114620524.1">
    <property type="nucleotide sequence ID" value="NZ_PPTP01000003.1"/>
</dbReference>
<dbReference type="STRING" id="1034345.GCA_000236865_00547"/>
<feature type="transmembrane region" description="Helical" evidence="9">
    <location>
        <begin position="163"/>
        <end position="189"/>
    </location>
</feature>